<feature type="non-terminal residue" evidence="5">
    <location>
        <position position="117"/>
    </location>
</feature>
<evidence type="ECO:0000256" key="2">
    <source>
        <dbReference type="ARBA" id="ARBA00023157"/>
    </source>
</evidence>
<dbReference type="PANTHER" id="PTHR12207:SF21">
    <property type="entry name" value="IMMUNOGLOBULIN SUPERFAMILY MEMBER 3"/>
    <property type="match status" value="1"/>
</dbReference>
<evidence type="ECO:0000259" key="4">
    <source>
        <dbReference type="PROSITE" id="PS50835"/>
    </source>
</evidence>
<feature type="domain" description="Ig-like" evidence="4">
    <location>
        <begin position="1"/>
        <end position="117"/>
    </location>
</feature>
<dbReference type="Proteomes" id="UP001529510">
    <property type="component" value="Unassembled WGS sequence"/>
</dbReference>
<proteinExistence type="predicted"/>
<dbReference type="InterPro" id="IPR051102">
    <property type="entry name" value="IgSF_V-set/TM_domain"/>
</dbReference>
<evidence type="ECO:0000256" key="1">
    <source>
        <dbReference type="ARBA" id="ARBA00022729"/>
    </source>
</evidence>
<dbReference type="EMBL" id="JAMKFB020000009">
    <property type="protein sequence ID" value="KAL0184085.1"/>
    <property type="molecule type" value="Genomic_DNA"/>
</dbReference>
<accession>A0ABD0QDB5</accession>
<sequence>MEGETIQLTCVVSNTVGPLSVTLQWTDKEGTGPAVNVATVDREGTVTPGPTFRERSSFGEVRMERVRPDTFTLFLYNAFPTDEGQYRCSATEWSQSGAAPDWTWQQIGDESASKTIT</sequence>
<dbReference type="InterPro" id="IPR013783">
    <property type="entry name" value="Ig-like_fold"/>
</dbReference>
<reference evidence="5 6" key="1">
    <citation type="submission" date="2024-05" db="EMBL/GenBank/DDBJ databases">
        <title>Genome sequencing and assembly of Indian major carp, Cirrhinus mrigala (Hamilton, 1822).</title>
        <authorList>
            <person name="Mohindra V."/>
            <person name="Chowdhury L.M."/>
            <person name="Lal K."/>
            <person name="Jena J.K."/>
        </authorList>
    </citation>
    <scope>NUCLEOTIDE SEQUENCE [LARGE SCALE GENOMIC DNA]</scope>
    <source>
        <strain evidence="5">CM1030</strain>
        <tissue evidence="5">Blood</tissue>
    </source>
</reference>
<dbReference type="Gene3D" id="2.60.40.10">
    <property type="entry name" value="Immunoglobulins"/>
    <property type="match status" value="1"/>
</dbReference>
<dbReference type="InterPro" id="IPR007110">
    <property type="entry name" value="Ig-like_dom"/>
</dbReference>
<dbReference type="SUPFAM" id="SSF48726">
    <property type="entry name" value="Immunoglobulin"/>
    <property type="match status" value="1"/>
</dbReference>
<organism evidence="5 6">
    <name type="scientific">Cirrhinus mrigala</name>
    <name type="common">Mrigala</name>
    <dbReference type="NCBI Taxonomy" id="683832"/>
    <lineage>
        <taxon>Eukaryota</taxon>
        <taxon>Metazoa</taxon>
        <taxon>Chordata</taxon>
        <taxon>Craniata</taxon>
        <taxon>Vertebrata</taxon>
        <taxon>Euteleostomi</taxon>
        <taxon>Actinopterygii</taxon>
        <taxon>Neopterygii</taxon>
        <taxon>Teleostei</taxon>
        <taxon>Ostariophysi</taxon>
        <taxon>Cypriniformes</taxon>
        <taxon>Cyprinidae</taxon>
        <taxon>Labeoninae</taxon>
        <taxon>Labeonini</taxon>
        <taxon>Cirrhinus</taxon>
    </lineage>
</organism>
<dbReference type="AlphaFoldDB" id="A0ABD0QDB5"/>
<keyword evidence="1" id="KW-0732">Signal</keyword>
<dbReference type="PROSITE" id="PS50835">
    <property type="entry name" value="IG_LIKE"/>
    <property type="match status" value="1"/>
</dbReference>
<dbReference type="InterPro" id="IPR036179">
    <property type="entry name" value="Ig-like_dom_sf"/>
</dbReference>
<evidence type="ECO:0000256" key="3">
    <source>
        <dbReference type="ARBA" id="ARBA00023319"/>
    </source>
</evidence>
<gene>
    <name evidence="5" type="ORF">M9458_019781</name>
</gene>
<keyword evidence="6" id="KW-1185">Reference proteome</keyword>
<dbReference type="PANTHER" id="PTHR12207">
    <property type="entry name" value="V-SET AND TRANSMEMBRANE DOMAIN-CONTAINING PROTEIN"/>
    <property type="match status" value="1"/>
</dbReference>
<keyword evidence="3" id="KW-0393">Immunoglobulin domain</keyword>
<evidence type="ECO:0000313" key="6">
    <source>
        <dbReference type="Proteomes" id="UP001529510"/>
    </source>
</evidence>
<comment type="caution">
    <text evidence="5">The sequence shown here is derived from an EMBL/GenBank/DDBJ whole genome shotgun (WGS) entry which is preliminary data.</text>
</comment>
<protein>
    <recommendedName>
        <fullName evidence="4">Ig-like domain-containing protein</fullName>
    </recommendedName>
</protein>
<evidence type="ECO:0000313" key="5">
    <source>
        <dbReference type="EMBL" id="KAL0184085.1"/>
    </source>
</evidence>
<keyword evidence="2" id="KW-1015">Disulfide bond</keyword>
<name>A0ABD0QDB5_CIRMR</name>